<dbReference type="PANTHER" id="PTHR46560">
    <property type="entry name" value="CYPHER, ISOFORM B"/>
    <property type="match status" value="1"/>
</dbReference>
<evidence type="ECO:0000256" key="1">
    <source>
        <dbReference type="SAM" id="Coils"/>
    </source>
</evidence>
<dbReference type="PROSITE" id="PS51034">
    <property type="entry name" value="ZP_2"/>
    <property type="match status" value="1"/>
</dbReference>
<comment type="caution">
    <text evidence="5">The sequence shown here is derived from an EMBL/GenBank/DDBJ whole genome shotgun (WGS) entry which is preliminary data.</text>
</comment>
<feature type="compositionally biased region" description="Basic and acidic residues" evidence="2">
    <location>
        <begin position="2069"/>
        <end position="2078"/>
    </location>
</feature>
<evidence type="ECO:0000256" key="2">
    <source>
        <dbReference type="SAM" id="MobiDB-lite"/>
    </source>
</evidence>
<dbReference type="PANTHER" id="PTHR46560:SF1">
    <property type="entry name" value="MINIATURE"/>
    <property type="match status" value="1"/>
</dbReference>
<protein>
    <recommendedName>
        <fullName evidence="4">ZP domain-containing protein</fullName>
    </recommendedName>
</protein>
<feature type="region of interest" description="Disordered" evidence="2">
    <location>
        <begin position="2048"/>
        <end position="2078"/>
    </location>
</feature>
<keyword evidence="3" id="KW-0812">Transmembrane</keyword>
<dbReference type="EMBL" id="JABDTM020026475">
    <property type="protein sequence ID" value="KAH0811893.1"/>
    <property type="molecule type" value="Genomic_DNA"/>
</dbReference>
<sequence>MSETDDTDELLLIPPDFFLSNSALNNLDPYYGVVDSLITQVSHLEDRINFIQSSSDISVSFISDSSEMHSPSRRRFDDAAKVCSTSSQSTPQKPRSKFTMNSLPNSPDVARLKKSPQKAKRSEVNPMMGEIDSFLSNVKFIKRLNAVRNLESDFDVLDEIGSASKNLDINQVNEMLKEVELQDKKTEKDVERPFIKEKLWQAGDNVGSVPDYGFGMRKNMYLEPKQNYETCNDRNDLDSSNSESTQTTAFEKYKYKAKGEQCKFDGESGYNLGLVSLSKLWNSGEVRELPSKFQQKLQEERLRRQHCEQAIQELQNRILELQERIAVAIQVDEAKDKAILRFHDSWEKAGIKLQDIEKQKERLEDEIDKLRKKLSDDSDETNQKISHYEKEASLALNIAHSSQDKLATLEKRCQQLEAELRTAEINSGEFQKKYLEEAEKNRQYPEILAQKDLELNDVNCKTVLAEARKEVAQSKRAVEICQSELVTMKNENDKLQFRLEEEKDNTKKVTEQKSKLLEEVSAHKSIARGLQDELTKTWEQMESNKMDLKNFYQGQVELVVQSKLKEFQNQLDEAEKALKAELSKKELSIAKTAASHIQQISEKHSLEIKLLEEKHQEECRLYQLQVSQLRHEIDDCNLKIRRQHDRHVHIERQLHRFMESLRQDHVTTLDEMNSFRSKSFNNLEEILSLSVAEEERNRKAELDDSDAHARIGETPLTTRERGSKRKETSLQETIQMLLDKKAQGEEAQQQVSIEGRGGVSNESFVGDEGDAVLQSDQRHEGEASLEVTLTIPLLYTLASRRDRIRLKYTADWSNLERNRHKNRFEAGPFFLFVAVGVDGFRSGAYEGNECWKLREKSTHSGPRSHPSRLGDGLTTDEDAEQIYNYRTWTIEKRMSSSGVRKYAREAGSHQALKGVNSERSRKTTAGNFLLAILKRGSVRKVSCHVHVSYQQVSRSRRANDTWRRAHHGGGDDRARRVELRKKAELITEIILRETLFHHLPIRPQQSHRDCVKALIEPSFKWPLKLKTVPSEVSKLRKFLRSFEEQVCGKNSSLAHDDFRPIKITARKRGYYGRTRPSTFAEKRIEHVQFTKLIFCWVKSLGYYTGVPPSQAQSGSPVSITIAGAPGAASRWNDGHVDRLRCPRTHANSLTWYTCLCVTHTGFRWRFGRNPRKSHVGPPSRNRQGILIALHSRKASLSYSSESTFGLATLIHSTLWHENDTIRVKPDIPLVSILLGLSKAPKLEQKRSENRSIHLPAEICPVRNAKSQRYVLSFSETAATKPVLTPTKYAPVTITPPNVYIFMAARRKGPLSGHRFSPHLQFMTRIPTAVPISTQCRRRNGHGKMLSPLRHLRRLLLLPVICCFSFILLALLNNATLSDHELAPPRSISDGEDVRFSHHRVASCHIDSNRRTKKVVRSADFAVIEQFTVETSSYSNYASFSRTMFVLVISGRTTSQLPSVTQADKELRVAQFLKKTTKLCQNMIEENVHVWRYRDISNANGAVCPGALINVVDGAGDLWPLDRPDGMPSIQSLEVMCGKDHMDVHLTFSQPFEGIVSSKGQHGDPRCVYVPPSTGQTFFSFRIAYARCGTKPDLHGQFYENTVVVQYDKDLLEVWDEAKRLRCEWFNDYEKTASKPPMVIADLDVVQLDFRGDNVDCWMEIQHGKGPWAPPVSGIVPLGSTLTLVVAINDYRGTCDRSDSFCSISTTTFFAGEFDMRVKSCVASDGGGHVIQLSDEFGCVLRPKMISRFLKARGADERASVITYAFFHAFKFPDALSVHIKCKVEICRHGCLDHCQIQPDKGDVDSDLYLGPLDRKDDKIGEKHAQEPDRPAADLLYDDIIGEEGVDGVSAVKMSLNAQLGDKPMSNNPDGLLDDDKELDITAVPHKDMFLMHDQFPHGPRTFEDRPVAAPRAFSKAPPLERLKRKRRSITISDRKARSADVGVSGLYEVISEADLAFSPDSRAEAVTVFQGRIREEVVYGICMPVPGFSVLFVLVAVSAVVSALVAGSLLYRYQLQKEQLAEQARNGPIPMGIFSGWTGWRLLRMRGAPPPQANGTNDKRVRASQVNGKTDETQRNCE</sequence>
<feature type="coiled-coil region" evidence="1">
    <location>
        <begin position="557"/>
        <end position="584"/>
    </location>
</feature>
<dbReference type="Pfam" id="PF25057">
    <property type="entry name" value="CUT_N"/>
    <property type="match status" value="1"/>
</dbReference>
<accession>A0A8J6HDV6</accession>
<reference evidence="5" key="2">
    <citation type="submission" date="2021-08" db="EMBL/GenBank/DDBJ databases">
        <authorList>
            <person name="Eriksson T."/>
        </authorList>
    </citation>
    <scope>NUCLEOTIDE SEQUENCE</scope>
    <source>
        <strain evidence="5">Stoneville</strain>
        <tissue evidence="5">Whole head</tissue>
    </source>
</reference>
<evidence type="ECO:0000256" key="3">
    <source>
        <dbReference type="SAM" id="Phobius"/>
    </source>
</evidence>
<keyword evidence="6" id="KW-1185">Reference proteome</keyword>
<dbReference type="InterPro" id="IPR001507">
    <property type="entry name" value="ZP_dom"/>
</dbReference>
<evidence type="ECO:0000259" key="4">
    <source>
        <dbReference type="PROSITE" id="PS51034"/>
    </source>
</evidence>
<keyword evidence="1" id="KW-0175">Coiled coil</keyword>
<keyword evidence="3" id="KW-0472">Membrane</keyword>
<feature type="coiled-coil region" evidence="1">
    <location>
        <begin position="297"/>
        <end position="433"/>
    </location>
</feature>
<reference evidence="5" key="1">
    <citation type="journal article" date="2020" name="J Insects Food Feed">
        <title>The yellow mealworm (Tenebrio molitor) genome: a resource for the emerging insects as food and feed industry.</title>
        <authorList>
            <person name="Eriksson T."/>
            <person name="Andere A."/>
            <person name="Kelstrup H."/>
            <person name="Emery V."/>
            <person name="Picard C."/>
        </authorList>
    </citation>
    <scope>NUCLEOTIDE SEQUENCE</scope>
    <source>
        <strain evidence="5">Stoneville</strain>
        <tissue evidence="5">Whole head</tissue>
    </source>
</reference>
<dbReference type="SMART" id="SM00241">
    <property type="entry name" value="ZP"/>
    <property type="match status" value="1"/>
</dbReference>
<evidence type="ECO:0000313" key="5">
    <source>
        <dbReference type="EMBL" id="KAH0811893.1"/>
    </source>
</evidence>
<keyword evidence="3" id="KW-1133">Transmembrane helix</keyword>
<gene>
    <name evidence="5" type="ORF">GEV33_010900</name>
</gene>
<feature type="coiled-coil region" evidence="1">
    <location>
        <begin position="464"/>
        <end position="519"/>
    </location>
</feature>
<proteinExistence type="predicted"/>
<feature type="domain" description="ZP" evidence="4">
    <location>
        <begin position="1535"/>
        <end position="1801"/>
    </location>
</feature>
<feature type="region of interest" description="Disordered" evidence="2">
    <location>
        <begin position="67"/>
        <end position="123"/>
    </location>
</feature>
<evidence type="ECO:0000313" key="6">
    <source>
        <dbReference type="Proteomes" id="UP000719412"/>
    </source>
</evidence>
<feature type="compositionally biased region" description="Polar residues" evidence="2">
    <location>
        <begin position="83"/>
        <end position="105"/>
    </location>
</feature>
<dbReference type="InterPro" id="IPR056953">
    <property type="entry name" value="CUT_N"/>
</dbReference>
<name>A0A8J6HDV6_TENMO</name>
<organism evidence="5 6">
    <name type="scientific">Tenebrio molitor</name>
    <name type="common">Yellow mealworm beetle</name>
    <dbReference type="NCBI Taxonomy" id="7067"/>
    <lineage>
        <taxon>Eukaryota</taxon>
        <taxon>Metazoa</taxon>
        <taxon>Ecdysozoa</taxon>
        <taxon>Arthropoda</taxon>
        <taxon>Hexapoda</taxon>
        <taxon>Insecta</taxon>
        <taxon>Pterygota</taxon>
        <taxon>Neoptera</taxon>
        <taxon>Endopterygota</taxon>
        <taxon>Coleoptera</taxon>
        <taxon>Polyphaga</taxon>
        <taxon>Cucujiformia</taxon>
        <taxon>Tenebrionidae</taxon>
        <taxon>Tenebrio</taxon>
    </lineage>
</organism>
<feature type="transmembrane region" description="Helical" evidence="3">
    <location>
        <begin position="1988"/>
        <end position="2011"/>
    </location>
</feature>
<dbReference type="Proteomes" id="UP000719412">
    <property type="component" value="Unassembled WGS sequence"/>
</dbReference>